<accession>A0ACA9JX31</accession>
<keyword evidence="2" id="KW-1185">Reference proteome</keyword>
<gene>
    <name evidence="1" type="ORF">DHETER_LOCUS231</name>
</gene>
<evidence type="ECO:0000313" key="1">
    <source>
        <dbReference type="EMBL" id="CAG8440662.1"/>
    </source>
</evidence>
<dbReference type="Proteomes" id="UP000789702">
    <property type="component" value="Unassembled WGS sequence"/>
</dbReference>
<reference evidence="1" key="1">
    <citation type="submission" date="2021-06" db="EMBL/GenBank/DDBJ databases">
        <authorList>
            <person name="Kallberg Y."/>
            <person name="Tangrot J."/>
            <person name="Rosling A."/>
        </authorList>
    </citation>
    <scope>NUCLEOTIDE SEQUENCE</scope>
    <source>
        <strain evidence="1">IL203A</strain>
    </source>
</reference>
<feature type="non-terminal residue" evidence="1">
    <location>
        <position position="1"/>
    </location>
</feature>
<dbReference type="EMBL" id="CAJVPU010000100">
    <property type="protein sequence ID" value="CAG8440662.1"/>
    <property type="molecule type" value="Genomic_DNA"/>
</dbReference>
<sequence length="52" mass="6384">DRKQIIPEMRLELDECNNIIDYQNNLFQRQRESYYEDIEALIIGFFEKSTKL</sequence>
<evidence type="ECO:0000313" key="2">
    <source>
        <dbReference type="Proteomes" id="UP000789702"/>
    </source>
</evidence>
<proteinExistence type="predicted"/>
<organism evidence="1 2">
    <name type="scientific">Dentiscutata heterogama</name>
    <dbReference type="NCBI Taxonomy" id="1316150"/>
    <lineage>
        <taxon>Eukaryota</taxon>
        <taxon>Fungi</taxon>
        <taxon>Fungi incertae sedis</taxon>
        <taxon>Mucoromycota</taxon>
        <taxon>Glomeromycotina</taxon>
        <taxon>Glomeromycetes</taxon>
        <taxon>Diversisporales</taxon>
        <taxon>Gigasporaceae</taxon>
        <taxon>Dentiscutata</taxon>
    </lineage>
</organism>
<comment type="caution">
    <text evidence="1">The sequence shown here is derived from an EMBL/GenBank/DDBJ whole genome shotgun (WGS) entry which is preliminary data.</text>
</comment>
<protein>
    <submittedName>
        <fullName evidence="1">7890_t:CDS:1</fullName>
    </submittedName>
</protein>
<name>A0ACA9JX31_9GLOM</name>